<evidence type="ECO:0000256" key="7">
    <source>
        <dbReference type="ARBA" id="ARBA00034808"/>
    </source>
</evidence>
<evidence type="ECO:0000313" key="12">
    <source>
        <dbReference type="Proteomes" id="UP000028680"/>
    </source>
</evidence>
<evidence type="ECO:0000256" key="5">
    <source>
        <dbReference type="ARBA" id="ARBA00023235"/>
    </source>
</evidence>
<dbReference type="Pfam" id="PF00580">
    <property type="entry name" value="UvrD-helicase"/>
    <property type="match status" value="1"/>
</dbReference>
<accession>A0AAN0RII0</accession>
<evidence type="ECO:0000256" key="9">
    <source>
        <dbReference type="PROSITE-ProRule" id="PRU00560"/>
    </source>
</evidence>
<keyword evidence="12" id="KW-1185">Reference proteome</keyword>
<dbReference type="GO" id="GO:0043138">
    <property type="term" value="F:3'-5' DNA helicase activity"/>
    <property type="evidence" value="ECO:0007669"/>
    <property type="project" value="UniProtKB-EC"/>
</dbReference>
<evidence type="ECO:0000259" key="10">
    <source>
        <dbReference type="PROSITE" id="PS51198"/>
    </source>
</evidence>
<dbReference type="KEGG" id="ptp:RCA23_c12510"/>
<dbReference type="SUPFAM" id="SSF143011">
    <property type="entry name" value="RelE-like"/>
    <property type="match status" value="1"/>
</dbReference>
<comment type="catalytic activity">
    <reaction evidence="8">
        <text>ATP + H2O = ADP + phosphate + H(+)</text>
        <dbReference type="Rhea" id="RHEA:13065"/>
        <dbReference type="ChEBI" id="CHEBI:15377"/>
        <dbReference type="ChEBI" id="CHEBI:15378"/>
        <dbReference type="ChEBI" id="CHEBI:30616"/>
        <dbReference type="ChEBI" id="CHEBI:43474"/>
        <dbReference type="ChEBI" id="CHEBI:456216"/>
        <dbReference type="EC" id="5.6.2.4"/>
    </reaction>
</comment>
<dbReference type="EC" id="5.6.2.4" evidence="7"/>
<keyword evidence="3 9" id="KW-0347">Helicase</keyword>
<protein>
    <recommendedName>
        <fullName evidence="7">DNA 3'-5' helicase</fullName>
        <ecNumber evidence="7">5.6.2.4</ecNumber>
    </recommendedName>
</protein>
<dbReference type="Pfam" id="PF13361">
    <property type="entry name" value="UvrD_C"/>
    <property type="match status" value="1"/>
</dbReference>
<keyword evidence="5" id="KW-0413">Isomerase</keyword>
<organism evidence="11 12">
    <name type="scientific">Planktomarina temperata RCA23</name>
    <dbReference type="NCBI Taxonomy" id="666509"/>
    <lineage>
        <taxon>Bacteria</taxon>
        <taxon>Pseudomonadati</taxon>
        <taxon>Pseudomonadota</taxon>
        <taxon>Alphaproteobacteria</taxon>
        <taxon>Rhodobacterales</taxon>
        <taxon>Paracoccaceae</taxon>
        <taxon>Planktomarina</taxon>
    </lineage>
</organism>
<feature type="binding site" evidence="9">
    <location>
        <begin position="277"/>
        <end position="284"/>
    </location>
    <ligand>
        <name>ATP</name>
        <dbReference type="ChEBI" id="CHEBI:30616"/>
    </ligand>
</feature>
<dbReference type="GO" id="GO:0016787">
    <property type="term" value="F:hydrolase activity"/>
    <property type="evidence" value="ECO:0007669"/>
    <property type="project" value="UniProtKB-UniRule"/>
</dbReference>
<keyword evidence="4 9" id="KW-0067">ATP-binding</keyword>
<feature type="domain" description="UvrD-like helicase ATP-binding" evidence="10">
    <location>
        <begin position="256"/>
        <end position="526"/>
    </location>
</feature>
<evidence type="ECO:0000256" key="1">
    <source>
        <dbReference type="ARBA" id="ARBA00022741"/>
    </source>
</evidence>
<dbReference type="GO" id="GO:0003677">
    <property type="term" value="F:DNA binding"/>
    <property type="evidence" value="ECO:0007669"/>
    <property type="project" value="InterPro"/>
</dbReference>
<evidence type="ECO:0000256" key="4">
    <source>
        <dbReference type="ARBA" id="ARBA00022840"/>
    </source>
</evidence>
<sequence length="712" mass="80434">MRRLSSAKAKFLRTEHTPQMEFRIAETFQKSLENLTNQEQKIVKAKAFDIQLNISGNSNQFHRLDRAKDNNFWSVRVNSDIRIIAHKSGKSVMLTYVDHHDDAYKWAANRVIRKHPKTGAAQIIEVKESSKDTNIWGTSSATLAPDKLFAELDEEQLAAIGVPEEFVFHVQTCDESMFFELTEKLPAEASEKLIEYAAGGISEDDLVLPTPTSQDIELEDELGLNHPDARRRFALVSDEAGLHAALDFPWHKWTVFLHPEQKKFTELSYNGSARVSGSAGTGKTIVALHRAAYLHKQDPTKKILLCTFTKTLAAALQQKLEILLAKDPLALDKIDVFHLEGLASAHLKRNGQNPNIVSKTQLVNFLQRSAQSAEVTNYENGFLLSEWDNVIDDWGIETLQEYTDLSRLGRKSKLGINQRKDLWLIFEETKLLLKKRKLTTWSRIFRELNLAHDKVAQYDHVIVDEAQDISSAELSFLARHYGKKSNGLFFAGDIGQRIFRAPFSWSSLGVDVRGKSNILKVNYRTSQQIRAQADLLLPKKIKDGDNQAEDRSGTISIFRGELPRIILNDDEVSEAQIVSDWIEKQISEGIAPTEIGVFVRTEHQYKRALNAIKKSGNTGVVLNYKLDGDDSSINYGTMHLAKGLEFRSVAVIACDQDALPLHERMRLFTEKADIEEIERTERQLLYVACTRARESLLVTGVGAGSKYLYDLA</sequence>
<dbReference type="Proteomes" id="UP000028680">
    <property type="component" value="Chromosome"/>
</dbReference>
<dbReference type="RefSeq" id="WP_081870917.1">
    <property type="nucleotide sequence ID" value="NZ_CP003984.1"/>
</dbReference>
<dbReference type="PANTHER" id="PTHR11070">
    <property type="entry name" value="UVRD / RECB / PCRA DNA HELICASE FAMILY MEMBER"/>
    <property type="match status" value="1"/>
</dbReference>
<proteinExistence type="predicted"/>
<name>A0AAN0RII0_9RHOB</name>
<dbReference type="PANTHER" id="PTHR11070:SF45">
    <property type="entry name" value="DNA 3'-5' HELICASE"/>
    <property type="match status" value="1"/>
</dbReference>
<dbReference type="GO" id="GO:0000725">
    <property type="term" value="P:recombinational repair"/>
    <property type="evidence" value="ECO:0007669"/>
    <property type="project" value="TreeGrafter"/>
</dbReference>
<gene>
    <name evidence="11" type="ORF">RCA23_c12510</name>
</gene>
<dbReference type="GO" id="GO:0005829">
    <property type="term" value="C:cytosol"/>
    <property type="evidence" value="ECO:0007669"/>
    <property type="project" value="TreeGrafter"/>
</dbReference>
<evidence type="ECO:0000256" key="6">
    <source>
        <dbReference type="ARBA" id="ARBA00034617"/>
    </source>
</evidence>
<evidence type="ECO:0000256" key="2">
    <source>
        <dbReference type="ARBA" id="ARBA00022801"/>
    </source>
</evidence>
<dbReference type="InterPro" id="IPR014017">
    <property type="entry name" value="DNA_helicase_UvrD-like_C"/>
</dbReference>
<dbReference type="Gene3D" id="3.30.2310.20">
    <property type="entry name" value="RelE-like"/>
    <property type="match status" value="1"/>
</dbReference>
<evidence type="ECO:0000256" key="8">
    <source>
        <dbReference type="ARBA" id="ARBA00048988"/>
    </source>
</evidence>
<dbReference type="InterPro" id="IPR014016">
    <property type="entry name" value="UvrD-like_ATP-bd"/>
</dbReference>
<comment type="catalytic activity">
    <reaction evidence="6">
        <text>Couples ATP hydrolysis with the unwinding of duplex DNA by translocating in the 3'-5' direction.</text>
        <dbReference type="EC" id="5.6.2.4"/>
    </reaction>
</comment>
<dbReference type="SUPFAM" id="SSF52540">
    <property type="entry name" value="P-loop containing nucleoside triphosphate hydrolases"/>
    <property type="match status" value="1"/>
</dbReference>
<dbReference type="PROSITE" id="PS51198">
    <property type="entry name" value="UVRD_HELICASE_ATP_BIND"/>
    <property type="match status" value="1"/>
</dbReference>
<dbReference type="GO" id="GO:0005524">
    <property type="term" value="F:ATP binding"/>
    <property type="evidence" value="ECO:0007669"/>
    <property type="project" value="UniProtKB-UniRule"/>
</dbReference>
<dbReference type="InterPro" id="IPR027417">
    <property type="entry name" value="P-loop_NTPase"/>
</dbReference>
<evidence type="ECO:0000256" key="3">
    <source>
        <dbReference type="ARBA" id="ARBA00022806"/>
    </source>
</evidence>
<keyword evidence="1 9" id="KW-0547">Nucleotide-binding</keyword>
<dbReference type="InterPro" id="IPR035093">
    <property type="entry name" value="RelE/ParE_toxin_dom_sf"/>
</dbReference>
<keyword evidence="2 9" id="KW-0378">Hydrolase</keyword>
<reference evidence="11 12" key="1">
    <citation type="journal article" date="2014" name="ISME J.">
        <title>Adaptation of an abundant Roseobacter RCA organism to pelagic systems revealed by genomic and transcriptomic analyses.</title>
        <authorList>
            <person name="Voget S."/>
            <person name="Wemheuer B."/>
            <person name="Brinkhoff T."/>
            <person name="Vollmers J."/>
            <person name="Dietrich S."/>
            <person name="Giebel H.A."/>
            <person name="Beardsley C."/>
            <person name="Sardemann C."/>
            <person name="Bakenhus I."/>
            <person name="Billerbeck S."/>
            <person name="Daniel R."/>
            <person name="Simon M."/>
        </authorList>
    </citation>
    <scope>NUCLEOTIDE SEQUENCE [LARGE SCALE GENOMIC DNA]</scope>
    <source>
        <strain evidence="11 12">RCA23</strain>
    </source>
</reference>
<dbReference type="InterPro" id="IPR000212">
    <property type="entry name" value="DNA_helicase_UvrD/REP"/>
</dbReference>
<dbReference type="Gene3D" id="3.40.50.300">
    <property type="entry name" value="P-loop containing nucleotide triphosphate hydrolases"/>
    <property type="match status" value="2"/>
</dbReference>
<dbReference type="EMBL" id="CP003984">
    <property type="protein sequence ID" value="AII86798.1"/>
    <property type="molecule type" value="Genomic_DNA"/>
</dbReference>
<dbReference type="AlphaFoldDB" id="A0AAN0RII0"/>
<evidence type="ECO:0000313" key="11">
    <source>
        <dbReference type="EMBL" id="AII86798.1"/>
    </source>
</evidence>